<reference evidence="2" key="1">
    <citation type="journal article" date="2020" name="Stud. Mycol.">
        <title>101 Dothideomycetes genomes: a test case for predicting lifestyles and emergence of pathogens.</title>
        <authorList>
            <person name="Haridas S."/>
            <person name="Albert R."/>
            <person name="Binder M."/>
            <person name="Bloem J."/>
            <person name="Labutti K."/>
            <person name="Salamov A."/>
            <person name="Andreopoulos B."/>
            <person name="Baker S."/>
            <person name="Barry K."/>
            <person name="Bills G."/>
            <person name="Bluhm B."/>
            <person name="Cannon C."/>
            <person name="Castanera R."/>
            <person name="Culley D."/>
            <person name="Daum C."/>
            <person name="Ezra D."/>
            <person name="Gonzalez J."/>
            <person name="Henrissat B."/>
            <person name="Kuo A."/>
            <person name="Liang C."/>
            <person name="Lipzen A."/>
            <person name="Lutzoni F."/>
            <person name="Magnuson J."/>
            <person name="Mondo S."/>
            <person name="Nolan M."/>
            <person name="Ohm R."/>
            <person name="Pangilinan J."/>
            <person name="Park H.-J."/>
            <person name="Ramirez L."/>
            <person name="Alfaro M."/>
            <person name="Sun H."/>
            <person name="Tritt A."/>
            <person name="Yoshinaga Y."/>
            <person name="Zwiers L.-H."/>
            <person name="Turgeon B."/>
            <person name="Goodwin S."/>
            <person name="Spatafora J."/>
            <person name="Crous P."/>
            <person name="Grigoriev I."/>
        </authorList>
    </citation>
    <scope>NUCLEOTIDE SEQUENCE</scope>
    <source>
        <strain evidence="2">CBS 113979</strain>
    </source>
</reference>
<dbReference type="EMBL" id="ML977170">
    <property type="protein sequence ID" value="KAF1984106.1"/>
    <property type="molecule type" value="Genomic_DNA"/>
</dbReference>
<name>A0A6G1GT11_9PEZI</name>
<keyword evidence="1" id="KW-1133">Transmembrane helix</keyword>
<accession>A0A6G1GT11</accession>
<gene>
    <name evidence="2" type="ORF">K402DRAFT_423183</name>
</gene>
<keyword evidence="1" id="KW-0812">Transmembrane</keyword>
<feature type="transmembrane region" description="Helical" evidence="1">
    <location>
        <begin position="96"/>
        <end position="116"/>
    </location>
</feature>
<sequence length="118" mass="13202">MDLPSEDEEELEILNSDEQFEYRKARLLDRLALNNYLSRIERGHHLDIDELTRKLERVAALEKLEVLDEARRRSGGGSAPCDCVGGRLLRAFKTGVLTVVLVIGVVGMVVVTIDVVRG</sequence>
<keyword evidence="1" id="KW-0472">Membrane</keyword>
<evidence type="ECO:0000256" key="1">
    <source>
        <dbReference type="SAM" id="Phobius"/>
    </source>
</evidence>
<dbReference type="Proteomes" id="UP000800041">
    <property type="component" value="Unassembled WGS sequence"/>
</dbReference>
<evidence type="ECO:0000313" key="3">
    <source>
        <dbReference type="Proteomes" id="UP000800041"/>
    </source>
</evidence>
<organism evidence="2 3">
    <name type="scientific">Aulographum hederae CBS 113979</name>
    <dbReference type="NCBI Taxonomy" id="1176131"/>
    <lineage>
        <taxon>Eukaryota</taxon>
        <taxon>Fungi</taxon>
        <taxon>Dikarya</taxon>
        <taxon>Ascomycota</taxon>
        <taxon>Pezizomycotina</taxon>
        <taxon>Dothideomycetes</taxon>
        <taxon>Pleosporomycetidae</taxon>
        <taxon>Aulographales</taxon>
        <taxon>Aulographaceae</taxon>
    </lineage>
</organism>
<protein>
    <submittedName>
        <fullName evidence="2">Uncharacterized protein</fullName>
    </submittedName>
</protein>
<evidence type="ECO:0000313" key="2">
    <source>
        <dbReference type="EMBL" id="KAF1984106.1"/>
    </source>
</evidence>
<proteinExistence type="predicted"/>
<dbReference type="AlphaFoldDB" id="A0A6G1GT11"/>
<keyword evidence="3" id="KW-1185">Reference proteome</keyword>